<dbReference type="OrthoDB" id="127638at2"/>
<feature type="transmembrane region" description="Helical" evidence="6">
    <location>
        <begin position="366"/>
        <end position="385"/>
    </location>
</feature>
<comment type="subcellular location">
    <subcellularLocation>
        <location evidence="1">Cell membrane</location>
        <topology evidence="1">Multi-pass membrane protein</topology>
    </subcellularLocation>
</comment>
<dbReference type="PANTHER" id="PTHR42770">
    <property type="entry name" value="AMINO ACID TRANSPORTER-RELATED"/>
    <property type="match status" value="1"/>
</dbReference>
<feature type="transmembrane region" description="Helical" evidence="6">
    <location>
        <begin position="460"/>
        <end position="481"/>
    </location>
</feature>
<keyword evidence="4 6" id="KW-1133">Transmembrane helix</keyword>
<dbReference type="GO" id="GO:0005886">
    <property type="term" value="C:plasma membrane"/>
    <property type="evidence" value="ECO:0007669"/>
    <property type="project" value="UniProtKB-SubCell"/>
</dbReference>
<dbReference type="EMBL" id="CP012670">
    <property type="protein sequence ID" value="AUX24636.1"/>
    <property type="molecule type" value="Genomic_DNA"/>
</dbReference>
<feature type="transmembrane region" description="Helical" evidence="6">
    <location>
        <begin position="61"/>
        <end position="82"/>
    </location>
</feature>
<feature type="transmembrane region" description="Helical" evidence="6">
    <location>
        <begin position="391"/>
        <end position="413"/>
    </location>
</feature>
<dbReference type="InterPro" id="IPR002293">
    <property type="entry name" value="AA/rel_permease1"/>
</dbReference>
<feature type="transmembrane region" description="Helical" evidence="6">
    <location>
        <begin position="143"/>
        <end position="162"/>
    </location>
</feature>
<protein>
    <submittedName>
        <fullName evidence="7">Ethanolamine transporter</fullName>
    </submittedName>
</protein>
<evidence type="ECO:0000256" key="1">
    <source>
        <dbReference type="ARBA" id="ARBA00004651"/>
    </source>
</evidence>
<gene>
    <name evidence="7" type="ORF">SOCEGT47_051750</name>
</gene>
<dbReference type="PANTHER" id="PTHR42770:SF7">
    <property type="entry name" value="MEMBRANE PROTEIN"/>
    <property type="match status" value="1"/>
</dbReference>
<dbReference type="AlphaFoldDB" id="A0A4P2Q695"/>
<dbReference type="Proteomes" id="UP000295781">
    <property type="component" value="Chromosome"/>
</dbReference>
<dbReference type="Pfam" id="PF13520">
    <property type="entry name" value="AA_permease_2"/>
    <property type="match status" value="1"/>
</dbReference>
<accession>A0A4P2Q695</accession>
<feature type="transmembrane region" description="Helical" evidence="6">
    <location>
        <begin position="434"/>
        <end position="454"/>
    </location>
</feature>
<dbReference type="GO" id="GO:0022857">
    <property type="term" value="F:transmembrane transporter activity"/>
    <property type="evidence" value="ECO:0007669"/>
    <property type="project" value="InterPro"/>
</dbReference>
<evidence type="ECO:0000256" key="5">
    <source>
        <dbReference type="ARBA" id="ARBA00023136"/>
    </source>
</evidence>
<organism evidence="7 8">
    <name type="scientific">Sorangium cellulosum</name>
    <name type="common">Polyangium cellulosum</name>
    <dbReference type="NCBI Taxonomy" id="56"/>
    <lineage>
        <taxon>Bacteria</taxon>
        <taxon>Pseudomonadati</taxon>
        <taxon>Myxococcota</taxon>
        <taxon>Polyangia</taxon>
        <taxon>Polyangiales</taxon>
        <taxon>Polyangiaceae</taxon>
        <taxon>Sorangium</taxon>
    </lineage>
</organism>
<feature type="transmembrane region" description="Helical" evidence="6">
    <location>
        <begin position="169"/>
        <end position="187"/>
    </location>
</feature>
<evidence type="ECO:0000256" key="3">
    <source>
        <dbReference type="ARBA" id="ARBA00022692"/>
    </source>
</evidence>
<feature type="transmembrane region" description="Helical" evidence="6">
    <location>
        <begin position="260"/>
        <end position="281"/>
    </location>
</feature>
<keyword evidence="2" id="KW-1003">Cell membrane</keyword>
<keyword evidence="3 6" id="KW-0812">Transmembrane</keyword>
<dbReference type="Gene3D" id="1.20.1740.10">
    <property type="entry name" value="Amino acid/polyamine transporter I"/>
    <property type="match status" value="1"/>
</dbReference>
<feature type="transmembrane region" description="Helical" evidence="6">
    <location>
        <begin position="317"/>
        <end position="337"/>
    </location>
</feature>
<evidence type="ECO:0000313" key="8">
    <source>
        <dbReference type="Proteomes" id="UP000295781"/>
    </source>
</evidence>
<dbReference type="RefSeq" id="WP_129350999.1">
    <property type="nucleotide sequence ID" value="NZ_CP012670.1"/>
</dbReference>
<feature type="transmembrane region" description="Helical" evidence="6">
    <location>
        <begin position="30"/>
        <end position="49"/>
    </location>
</feature>
<proteinExistence type="predicted"/>
<feature type="transmembrane region" description="Helical" evidence="6">
    <location>
        <begin position="103"/>
        <end position="131"/>
    </location>
</feature>
<name>A0A4P2Q695_SORCE</name>
<dbReference type="InterPro" id="IPR050367">
    <property type="entry name" value="APC_superfamily"/>
</dbReference>
<evidence type="ECO:0000313" key="7">
    <source>
        <dbReference type="EMBL" id="AUX24636.1"/>
    </source>
</evidence>
<sequence length="503" mass="53601">MAENKVGGVTYEHAGAEYFEKRQLKRHARIGSLWALGVGAVISGHFSGWNLGVASGGWGGMLLAALIIAVMYLGLSFSLAEMSPAMPHTGGAYSFARSAMGPWGGFITGLAETIEYIITPAVIVFFLGSYLTSIFETGAELQPLWWIGAYFLFVLLNCWGVAVSFRVSVVVTLLALLVLVVFYASALPQADFGRWALNIAAGPDGKPVELPEGHGAFLPFGWSGVLAAMPFAVWLYLAIEELPLAAEESHDPKRDMPKGLMLGIATLITSAMLVTFCNASIGGHAQGQLRGAFSLGTSAEPLLDGFRTLYGTGIAKLLSLFAVVGLVASFHTILFAYGRQIYSLSRAGYYPRFMSLTGAVSKTPHVALVTGALAGLAVLLTVWFSRGAEEGGAIIGGTLLNMAVFGAMLSYAFQGLSFILLRIKMPNLERPYKSPFGVPGAAATIAIALVTLYQQLQDPAYLKGVYAALGWYVAGILYFALVGRHRLVLSPEERFALEGKEAA</sequence>
<evidence type="ECO:0000256" key="4">
    <source>
        <dbReference type="ARBA" id="ARBA00022989"/>
    </source>
</evidence>
<evidence type="ECO:0000256" key="2">
    <source>
        <dbReference type="ARBA" id="ARBA00022475"/>
    </source>
</evidence>
<feature type="transmembrane region" description="Helical" evidence="6">
    <location>
        <begin position="220"/>
        <end position="239"/>
    </location>
</feature>
<dbReference type="PIRSF" id="PIRSF006060">
    <property type="entry name" value="AA_transporter"/>
    <property type="match status" value="1"/>
</dbReference>
<evidence type="ECO:0000256" key="6">
    <source>
        <dbReference type="SAM" id="Phobius"/>
    </source>
</evidence>
<keyword evidence="5 6" id="KW-0472">Membrane</keyword>
<reference evidence="7 8" key="1">
    <citation type="submission" date="2015-09" db="EMBL/GenBank/DDBJ databases">
        <title>Sorangium comparison.</title>
        <authorList>
            <person name="Zaburannyi N."/>
            <person name="Bunk B."/>
            <person name="Overmann J."/>
            <person name="Mueller R."/>
        </authorList>
    </citation>
    <scope>NUCLEOTIDE SEQUENCE [LARGE SCALE GENOMIC DNA]</scope>
    <source>
        <strain evidence="7 8">So ceGT47</strain>
    </source>
</reference>